<organism evidence="2 3">
    <name type="scientific">Sporosarcina psychrophila</name>
    <name type="common">Bacillus psychrophilus</name>
    <dbReference type="NCBI Taxonomy" id="1476"/>
    <lineage>
        <taxon>Bacteria</taxon>
        <taxon>Bacillati</taxon>
        <taxon>Bacillota</taxon>
        <taxon>Bacilli</taxon>
        <taxon>Bacillales</taxon>
        <taxon>Caryophanaceae</taxon>
        <taxon>Sporosarcina</taxon>
    </lineage>
</organism>
<protein>
    <submittedName>
        <fullName evidence="2">Uncharacterized protein</fullName>
    </submittedName>
</protein>
<sequence length="568" mass="63091">MFNLILFSIIVGVIFSLVIVPFILSTQKKPSVDEAKATVRVPFNRGAAIVVVAILSAIVVFVFYYTTNMDRNWTSLWIAFLIVTFLGAISAGGKDRQLKLVLFLGSLAFGAYILSAPLFNADKKYKAVEMDQQVEIKAFDETKTPASVPPKFARNKMKKAFGQVPNTSYYELGSLQIQKVDGKFVYIAPVEFSGFFKWWNAKTTPGYFTMSATDSSDNPKFVKAEMAYTPSSFFHEEVERHIRMKMPNLIFYGDVQLEIDDDGKPHYIRSYGEFISARNGFDVKGIVTVDPANGDVKKYSLADVPDFIDGAVSPEAVSLQNSYFGNYVHGFWNSVVGKKDVKLPSDEGTEANVSPIFDEKGHMYYFTDFTSPKEGVDSMLGYALTDGKTGEATYYTGNLEESYMDSQGALQIIEKKFIEKKWSGEMPVLYNFYGEASWLTPVLDSNGFLQNYFIVSAANPEISVFGNTPNEALKLYKTALQRGSSNVGGSSSAEEAKAAVTVVRVFKERVGDFTLVSFLADDGRNFIVSSETVPLAIYIQEGDKLAVTYLETGELFLPVKELTNVSME</sequence>
<feature type="transmembrane region" description="Helical" evidence="1">
    <location>
        <begin position="73"/>
        <end position="93"/>
    </location>
</feature>
<keyword evidence="1" id="KW-0472">Membrane</keyword>
<name>A0A921FY81_SPOPS</name>
<reference evidence="2" key="1">
    <citation type="journal article" date="2021" name="PeerJ">
        <title>Extensive microbial diversity within the chicken gut microbiome revealed by metagenomics and culture.</title>
        <authorList>
            <person name="Gilroy R."/>
            <person name="Ravi A."/>
            <person name="Getino M."/>
            <person name="Pursley I."/>
            <person name="Horton D.L."/>
            <person name="Alikhan N.F."/>
            <person name="Baker D."/>
            <person name="Gharbi K."/>
            <person name="Hall N."/>
            <person name="Watson M."/>
            <person name="Adriaenssens E.M."/>
            <person name="Foster-Nyarko E."/>
            <person name="Jarju S."/>
            <person name="Secka A."/>
            <person name="Antonio M."/>
            <person name="Oren A."/>
            <person name="Chaudhuri R.R."/>
            <person name="La Ragione R."/>
            <person name="Hildebrand F."/>
            <person name="Pallen M.J."/>
        </authorList>
    </citation>
    <scope>NUCLEOTIDE SEQUENCE</scope>
    <source>
        <strain evidence="2">CHK171-7178</strain>
    </source>
</reference>
<evidence type="ECO:0000256" key="1">
    <source>
        <dbReference type="SAM" id="Phobius"/>
    </source>
</evidence>
<keyword evidence="1" id="KW-1133">Transmembrane helix</keyword>
<comment type="caution">
    <text evidence="2">The sequence shown here is derived from an EMBL/GenBank/DDBJ whole genome shotgun (WGS) entry which is preliminary data.</text>
</comment>
<proteinExistence type="predicted"/>
<feature type="transmembrane region" description="Helical" evidence="1">
    <location>
        <begin position="100"/>
        <end position="119"/>
    </location>
</feature>
<accession>A0A921FY81</accession>
<gene>
    <name evidence="2" type="ORF">K8V56_00805</name>
</gene>
<dbReference type="EMBL" id="DYWT01000012">
    <property type="protein sequence ID" value="HJF30301.1"/>
    <property type="molecule type" value="Genomic_DNA"/>
</dbReference>
<reference evidence="2" key="2">
    <citation type="submission" date="2021-09" db="EMBL/GenBank/DDBJ databases">
        <authorList>
            <person name="Gilroy R."/>
        </authorList>
    </citation>
    <scope>NUCLEOTIDE SEQUENCE</scope>
    <source>
        <strain evidence="2">CHK171-7178</strain>
    </source>
</reference>
<feature type="transmembrane region" description="Helical" evidence="1">
    <location>
        <begin position="6"/>
        <end position="25"/>
    </location>
</feature>
<keyword evidence="1" id="KW-0812">Transmembrane</keyword>
<evidence type="ECO:0000313" key="2">
    <source>
        <dbReference type="EMBL" id="HJF30301.1"/>
    </source>
</evidence>
<dbReference type="Proteomes" id="UP000698173">
    <property type="component" value="Unassembled WGS sequence"/>
</dbReference>
<feature type="transmembrane region" description="Helical" evidence="1">
    <location>
        <begin position="46"/>
        <end position="67"/>
    </location>
</feature>
<dbReference type="AlphaFoldDB" id="A0A921FY81"/>
<evidence type="ECO:0000313" key="3">
    <source>
        <dbReference type="Proteomes" id="UP000698173"/>
    </source>
</evidence>